<feature type="transmembrane region" description="Helical" evidence="1">
    <location>
        <begin position="27"/>
        <end position="52"/>
    </location>
</feature>
<dbReference type="AlphaFoldDB" id="A0A3P7M8X8"/>
<keyword evidence="3" id="KW-1185">Reference proteome</keyword>
<gene>
    <name evidence="2" type="ORF">DILT_LOCUS10262</name>
</gene>
<proteinExistence type="predicted"/>
<dbReference type="EMBL" id="UYRU01059273">
    <property type="protein sequence ID" value="VDN14431.1"/>
    <property type="molecule type" value="Genomic_DNA"/>
</dbReference>
<sequence length="75" mass="8422">MSSYVCGNYYFEFFKDFSILKYLCAEFVFSTILMHAAIGAVALLVVLGVIIYQEHELAQFAKRLALGGRFAGSDR</sequence>
<keyword evidence="1" id="KW-1133">Transmembrane helix</keyword>
<name>A0A3P7M8X8_DIBLA</name>
<evidence type="ECO:0000256" key="1">
    <source>
        <dbReference type="SAM" id="Phobius"/>
    </source>
</evidence>
<reference evidence="2 3" key="1">
    <citation type="submission" date="2018-11" db="EMBL/GenBank/DDBJ databases">
        <authorList>
            <consortium name="Pathogen Informatics"/>
        </authorList>
    </citation>
    <scope>NUCLEOTIDE SEQUENCE [LARGE SCALE GENOMIC DNA]</scope>
</reference>
<keyword evidence="1" id="KW-0812">Transmembrane</keyword>
<evidence type="ECO:0000313" key="2">
    <source>
        <dbReference type="EMBL" id="VDN14431.1"/>
    </source>
</evidence>
<keyword evidence="1" id="KW-0472">Membrane</keyword>
<accession>A0A3P7M8X8</accession>
<organism evidence="2 3">
    <name type="scientific">Dibothriocephalus latus</name>
    <name type="common">Fish tapeworm</name>
    <name type="synonym">Diphyllobothrium latum</name>
    <dbReference type="NCBI Taxonomy" id="60516"/>
    <lineage>
        <taxon>Eukaryota</taxon>
        <taxon>Metazoa</taxon>
        <taxon>Spiralia</taxon>
        <taxon>Lophotrochozoa</taxon>
        <taxon>Platyhelminthes</taxon>
        <taxon>Cestoda</taxon>
        <taxon>Eucestoda</taxon>
        <taxon>Diphyllobothriidea</taxon>
        <taxon>Diphyllobothriidae</taxon>
        <taxon>Dibothriocephalus</taxon>
    </lineage>
</organism>
<protein>
    <submittedName>
        <fullName evidence="2">Uncharacterized protein</fullName>
    </submittedName>
</protein>
<dbReference type="Proteomes" id="UP000281553">
    <property type="component" value="Unassembled WGS sequence"/>
</dbReference>
<evidence type="ECO:0000313" key="3">
    <source>
        <dbReference type="Proteomes" id="UP000281553"/>
    </source>
</evidence>